<dbReference type="EMBL" id="JAWJAY010000001">
    <property type="protein sequence ID" value="MDV2885587.1"/>
    <property type="molecule type" value="Genomic_DNA"/>
</dbReference>
<gene>
    <name evidence="4" type="primary">comGF</name>
    <name evidence="4" type="ORF">RYX45_10345</name>
</gene>
<dbReference type="GO" id="GO:0030420">
    <property type="term" value="P:establishment of competence for transformation"/>
    <property type="evidence" value="ECO:0007669"/>
    <property type="project" value="UniProtKB-KW"/>
</dbReference>
<comment type="caution">
    <text evidence="4">The sequence shown here is derived from an EMBL/GenBank/DDBJ whole genome shotgun (WGS) entry which is preliminary data.</text>
</comment>
<dbReference type="Proteomes" id="UP001285636">
    <property type="component" value="Unassembled WGS sequence"/>
</dbReference>
<dbReference type="InterPro" id="IPR016977">
    <property type="entry name" value="ComGF"/>
</dbReference>
<dbReference type="InterPro" id="IPR012902">
    <property type="entry name" value="N_methyl_site"/>
</dbReference>
<evidence type="ECO:0000256" key="3">
    <source>
        <dbReference type="SAM" id="Phobius"/>
    </source>
</evidence>
<evidence type="ECO:0000313" key="4">
    <source>
        <dbReference type="EMBL" id="MDV2885587.1"/>
    </source>
</evidence>
<sequence>MKYVLPIRVLIKGDIIGVSMPKNEQGFTLLEILLVLSILGVLVFVFPIIMGVIQHTKNHDTHEKLELMVFFNQLTDEVKESRTIRIEGREVVLIKGDDTEVSYRQLDTGQIRRFSNNSGYVPMLYNVQSFYCEREQKKYRCTVTLINGEVMSRSMMPMYGVY</sequence>
<accession>A0AAJ2U2R7</accession>
<dbReference type="GO" id="GO:0009986">
    <property type="term" value="C:cell surface"/>
    <property type="evidence" value="ECO:0007669"/>
    <property type="project" value="UniProtKB-SubCell"/>
</dbReference>
<evidence type="ECO:0000313" key="5">
    <source>
        <dbReference type="Proteomes" id="UP001285636"/>
    </source>
</evidence>
<evidence type="ECO:0000256" key="1">
    <source>
        <dbReference type="ARBA" id="ARBA00004241"/>
    </source>
</evidence>
<name>A0AAJ2U2R7_ALKPS</name>
<keyword evidence="3" id="KW-0472">Membrane</keyword>
<protein>
    <submittedName>
        <fullName evidence="4">Competence type IV pilus minor pilin ComGF</fullName>
    </submittedName>
</protein>
<dbReference type="NCBIfam" id="NF041002">
    <property type="entry name" value="pilin_ComGF"/>
    <property type="match status" value="1"/>
</dbReference>
<keyword evidence="3" id="KW-0812">Transmembrane</keyword>
<proteinExistence type="predicted"/>
<dbReference type="AlphaFoldDB" id="A0AAJ2U2R7"/>
<organism evidence="4 5">
    <name type="scientific">Alkalihalophilus pseudofirmus</name>
    <name type="common">Bacillus pseudofirmus</name>
    <dbReference type="NCBI Taxonomy" id="79885"/>
    <lineage>
        <taxon>Bacteria</taxon>
        <taxon>Bacillati</taxon>
        <taxon>Bacillota</taxon>
        <taxon>Bacilli</taxon>
        <taxon>Bacillales</taxon>
        <taxon>Bacillaceae</taxon>
        <taxon>Alkalihalophilus</taxon>
    </lineage>
</organism>
<dbReference type="Pfam" id="PF07963">
    <property type="entry name" value="N_methyl"/>
    <property type="match status" value="1"/>
</dbReference>
<dbReference type="NCBIfam" id="TIGR02532">
    <property type="entry name" value="IV_pilin_GFxxxE"/>
    <property type="match status" value="1"/>
</dbReference>
<comment type="subcellular location">
    <subcellularLocation>
        <location evidence="1">Cell surface</location>
    </subcellularLocation>
</comment>
<reference evidence="4" key="1">
    <citation type="submission" date="2023-10" db="EMBL/GenBank/DDBJ databases">
        <title>Screening of Alkalihalophilus pseudofirmusBZ-TG-HK211 and Its Alleviation of Salt Stress on Rapeseed Growth.</title>
        <authorList>
            <person name="Zhao B."/>
            <person name="Guo T."/>
        </authorList>
    </citation>
    <scope>NUCLEOTIDE SEQUENCE</scope>
    <source>
        <strain evidence="4">BZ-TG-HK211</strain>
    </source>
</reference>
<feature type="transmembrane region" description="Helical" evidence="3">
    <location>
        <begin position="32"/>
        <end position="53"/>
    </location>
</feature>
<dbReference type="Pfam" id="PF15980">
    <property type="entry name" value="ComGF"/>
    <property type="match status" value="1"/>
</dbReference>
<keyword evidence="3" id="KW-1133">Transmembrane helix</keyword>
<dbReference type="PROSITE" id="PS00409">
    <property type="entry name" value="PROKAR_NTER_METHYL"/>
    <property type="match status" value="1"/>
</dbReference>
<dbReference type="RefSeq" id="WP_323466685.1">
    <property type="nucleotide sequence ID" value="NZ_CP144224.1"/>
</dbReference>
<keyword evidence="2" id="KW-0178">Competence</keyword>
<evidence type="ECO:0000256" key="2">
    <source>
        <dbReference type="ARBA" id="ARBA00023287"/>
    </source>
</evidence>